<dbReference type="RefSeq" id="WP_271906151.1">
    <property type="nucleotide sequence ID" value="NZ_JAQLWN010000004.1"/>
</dbReference>
<feature type="compositionally biased region" description="Acidic residues" evidence="1">
    <location>
        <begin position="140"/>
        <end position="153"/>
    </location>
</feature>
<proteinExistence type="predicted"/>
<dbReference type="EMBL" id="JAQLWO010000003">
    <property type="protein sequence ID" value="MDB7905178.1"/>
    <property type="molecule type" value="Genomic_DNA"/>
</dbReference>
<reference evidence="2" key="1">
    <citation type="submission" date="2023-01" db="EMBL/GenBank/DDBJ databases">
        <title>Human gut microbiome strain richness.</title>
        <authorList>
            <person name="Chen-Liaw A."/>
        </authorList>
    </citation>
    <scope>NUCLEOTIDE SEQUENCE</scope>
    <source>
        <strain evidence="2">2225st1_A6_2225SCRN_200828</strain>
    </source>
</reference>
<name>A0AAW6C2V8_FLAPL</name>
<organism evidence="2 3">
    <name type="scientific">Flavonifractor plautii</name>
    <name type="common">Fusobacterium plautii</name>
    <dbReference type="NCBI Taxonomy" id="292800"/>
    <lineage>
        <taxon>Bacteria</taxon>
        <taxon>Bacillati</taxon>
        <taxon>Bacillota</taxon>
        <taxon>Clostridia</taxon>
        <taxon>Eubacteriales</taxon>
        <taxon>Oscillospiraceae</taxon>
        <taxon>Flavonifractor</taxon>
    </lineage>
</organism>
<evidence type="ECO:0000313" key="2">
    <source>
        <dbReference type="EMBL" id="MDB7905178.1"/>
    </source>
</evidence>
<dbReference type="Proteomes" id="UP001211006">
    <property type="component" value="Unassembled WGS sequence"/>
</dbReference>
<sequence length="153" mass="16607">MNAYANVSLIENKLDELLSENHLVHTFRTSSYPVVLTISQDASPEAQATLFESTDGSVSSRDAKLRLIFELDGLKIQTSSRLVLTDALMNKIKGLAKKLNSAYKEAFFADRIGVVEDVNPPGEPADDGDDENTTSGEFDGFFDGEGGEPSDES</sequence>
<dbReference type="AlphaFoldDB" id="A0AAW6C2V8"/>
<comment type="caution">
    <text evidence="2">The sequence shown here is derived from an EMBL/GenBank/DDBJ whole genome shotgun (WGS) entry which is preliminary data.</text>
</comment>
<evidence type="ECO:0000256" key="1">
    <source>
        <dbReference type="SAM" id="MobiDB-lite"/>
    </source>
</evidence>
<gene>
    <name evidence="2" type="ORF">PND83_04220</name>
</gene>
<feature type="region of interest" description="Disordered" evidence="1">
    <location>
        <begin position="116"/>
        <end position="153"/>
    </location>
</feature>
<accession>A0AAW6C2V8</accession>
<evidence type="ECO:0000313" key="3">
    <source>
        <dbReference type="Proteomes" id="UP001211006"/>
    </source>
</evidence>
<protein>
    <submittedName>
        <fullName evidence="2">Uncharacterized protein</fullName>
    </submittedName>
</protein>